<keyword evidence="2" id="KW-1185">Reference proteome</keyword>
<dbReference type="Pfam" id="PF10886">
    <property type="entry name" value="DUF2685"/>
    <property type="match status" value="1"/>
</dbReference>
<organism evidence="1 2">
    <name type="scientific">Acinetobacter phage Acj61</name>
    <dbReference type="NCBI Taxonomy" id="760732"/>
    <lineage>
        <taxon>Viruses</taxon>
        <taxon>Duplodnaviria</taxon>
        <taxon>Heunggongvirae</taxon>
        <taxon>Uroviricota</taxon>
        <taxon>Caudoviricetes</taxon>
        <taxon>Pantevenvirales</taxon>
        <taxon>Straboviridae</taxon>
        <taxon>Twarogvirinae</taxon>
        <taxon>Lasallevirus</taxon>
        <taxon>Lasallevirus Acj61</taxon>
        <taxon>Acinetobacter virus Acj61</taxon>
    </lineage>
</organism>
<dbReference type="Proteomes" id="UP000008730">
    <property type="component" value="Segment"/>
</dbReference>
<reference evidence="1 2" key="1">
    <citation type="journal article" date="2010" name="Virol. J.">
        <title>Genomes of the T4-related bacteriophages as windows on microbial genome evolution.</title>
        <authorList>
            <person name="Petrov V.M."/>
            <person name="Ratnayaka S."/>
            <person name="Nolan J.M."/>
            <person name="Miller E.S."/>
            <person name="Karam J.D."/>
        </authorList>
    </citation>
    <scope>NUCLEOTIDE SEQUENCE [LARGE SCALE GENOMIC DNA]</scope>
</reference>
<evidence type="ECO:0000313" key="1">
    <source>
        <dbReference type="EMBL" id="ADG36156.1"/>
    </source>
</evidence>
<sequence length="55" mass="6075">MEKQICAVCKQPIDDLLVVETANGPVHPGVCLQHVEQMPVFESDSDVLLETELLL</sequence>
<dbReference type="KEGG" id="vg:9926082"/>
<accession>E5E4H2</accession>
<dbReference type="GeneID" id="9926082"/>
<name>E5E4H2_9CAUD</name>
<gene>
    <name evidence="1" type="primary">uvsY.-2</name>
    <name evidence="1" type="ORF">Acj61p191</name>
</gene>
<protein>
    <submittedName>
        <fullName evidence="1">Uncharacterized protein uvsY.-2</fullName>
    </submittedName>
</protein>
<dbReference type="OrthoDB" id="25546at10239"/>
<proteinExistence type="predicted"/>
<dbReference type="EMBL" id="GU911519">
    <property type="protein sequence ID" value="ADG36156.1"/>
    <property type="molecule type" value="Genomic_DNA"/>
</dbReference>
<dbReference type="InterPro" id="IPR024362">
    <property type="entry name" value="DUF2685"/>
</dbReference>
<evidence type="ECO:0000313" key="2">
    <source>
        <dbReference type="Proteomes" id="UP000008730"/>
    </source>
</evidence>
<dbReference type="RefSeq" id="YP_004009808.1">
    <property type="nucleotide sequence ID" value="NC_014661.1"/>
</dbReference>